<accession>A0A5C6NPS9</accession>
<dbReference type="CDD" id="cd06530">
    <property type="entry name" value="S26_SPase_I"/>
    <property type="match status" value="1"/>
</dbReference>
<feature type="active site" evidence="8">
    <location>
        <position position="144"/>
    </location>
</feature>
<dbReference type="AlphaFoldDB" id="A0A5C6NPS9"/>
<dbReference type="InterPro" id="IPR036286">
    <property type="entry name" value="LexA/Signal_pep-like_sf"/>
</dbReference>
<feature type="domain" description="Peptidase S26" evidence="11">
    <location>
        <begin position="123"/>
        <end position="201"/>
    </location>
</feature>
<comment type="caution">
    <text evidence="12">The sequence shown here is derived from an EMBL/GenBank/DDBJ whole genome shotgun (WGS) entry which is preliminary data.</text>
</comment>
<comment type="subunit">
    <text evidence="2">Heterodimer of 2 subunits, IMMPL1 and IMMPL2.</text>
</comment>
<evidence type="ECO:0000256" key="9">
    <source>
        <dbReference type="RuleBase" id="RU362041"/>
    </source>
</evidence>
<dbReference type="Pfam" id="PF10502">
    <property type="entry name" value="Peptidase_S26"/>
    <property type="match status" value="1"/>
</dbReference>
<dbReference type="NCBIfam" id="TIGR02227">
    <property type="entry name" value="sigpep_I_bact"/>
    <property type="match status" value="1"/>
</dbReference>
<evidence type="ECO:0000259" key="11">
    <source>
        <dbReference type="Pfam" id="PF10502"/>
    </source>
</evidence>
<evidence type="ECO:0000256" key="3">
    <source>
        <dbReference type="ARBA" id="ARBA00022792"/>
    </source>
</evidence>
<reference evidence="12 13" key="1">
    <citation type="submission" date="2019-04" db="EMBL/GenBank/DDBJ databases">
        <title>Chromosome genome assembly for Takifugu flavidus.</title>
        <authorList>
            <person name="Xiao S."/>
        </authorList>
    </citation>
    <scope>NUCLEOTIDE SEQUENCE [LARGE SCALE GENOMIC DNA]</scope>
    <source>
        <strain evidence="12">HTHZ2018</strain>
        <tissue evidence="12">Muscle</tissue>
    </source>
</reference>
<feature type="active site" evidence="8">
    <location>
        <position position="187"/>
    </location>
</feature>
<dbReference type="SUPFAM" id="SSF51306">
    <property type="entry name" value="LexA/Signal peptidase"/>
    <property type="match status" value="1"/>
</dbReference>
<dbReference type="InterPro" id="IPR052064">
    <property type="entry name" value="Mito_IMP1_subunit"/>
</dbReference>
<evidence type="ECO:0000256" key="10">
    <source>
        <dbReference type="SAM" id="MobiDB-lite"/>
    </source>
</evidence>
<evidence type="ECO:0000256" key="4">
    <source>
        <dbReference type="ARBA" id="ARBA00022801"/>
    </source>
</evidence>
<evidence type="ECO:0000256" key="5">
    <source>
        <dbReference type="ARBA" id="ARBA00023128"/>
    </source>
</evidence>
<dbReference type="GO" id="GO:0042720">
    <property type="term" value="C:mitochondrial inner membrane peptidase complex"/>
    <property type="evidence" value="ECO:0007669"/>
    <property type="project" value="TreeGrafter"/>
</dbReference>
<dbReference type="EMBL" id="RHFK02000012">
    <property type="protein sequence ID" value="TWW68170.1"/>
    <property type="molecule type" value="Genomic_DNA"/>
</dbReference>
<comment type="similarity">
    <text evidence="7">Belongs to the peptidase S26 family. IMP1 subfamily.</text>
</comment>
<dbReference type="PANTHER" id="PTHR12383">
    <property type="entry name" value="PROTEASE FAMILY S26 MITOCHONDRIAL INNER MEMBRANE PROTEASE-RELATED"/>
    <property type="match status" value="1"/>
</dbReference>
<evidence type="ECO:0000313" key="13">
    <source>
        <dbReference type="Proteomes" id="UP000324091"/>
    </source>
</evidence>
<dbReference type="GO" id="GO:0006465">
    <property type="term" value="P:signal peptide processing"/>
    <property type="evidence" value="ECO:0007669"/>
    <property type="project" value="InterPro"/>
</dbReference>
<protein>
    <recommendedName>
        <fullName evidence="9">Mitochondrial inner membrane protease subunit</fullName>
        <ecNumber evidence="9">3.4.21.-</ecNumber>
    </recommendedName>
</protein>
<proteinExistence type="inferred from homology"/>
<keyword evidence="13" id="KW-1185">Reference proteome</keyword>
<keyword evidence="3 9" id="KW-0999">Mitochondrion inner membrane</keyword>
<dbReference type="EC" id="3.4.21.-" evidence="9"/>
<dbReference type="InterPro" id="IPR000223">
    <property type="entry name" value="Pept_S26A_signal_pept_1"/>
</dbReference>
<sequence>MTGVEKRSNDCGSAVSPAWRPQNRAAGLAVSQLLCLSVTGARGVDWCVLRRVRGQGRSRCETAARHPRMKHQEMRRPSRGPTRAPQPHLQELHLFSGEDTSPPKMFRHTLGKTAAFVGYAIQYGCVAHCAFEYVGEVVVCSGPSMEPTIVSDDIIFSERVSRHCYNIKKGDVIIAKSPFDPSMNICKRVIGLEGDKVCTSGASDLFQTHTYVSTCFILLPPGTGPLRFPAVSIGLRVTDVSSWFLYVLISSMLWTSPSSSSP</sequence>
<feature type="region of interest" description="Disordered" evidence="10">
    <location>
        <begin position="59"/>
        <end position="86"/>
    </location>
</feature>
<evidence type="ECO:0000313" key="12">
    <source>
        <dbReference type="EMBL" id="TWW68170.1"/>
    </source>
</evidence>
<dbReference type="Proteomes" id="UP000324091">
    <property type="component" value="Chromosome 2"/>
</dbReference>
<dbReference type="PRINTS" id="PR00727">
    <property type="entry name" value="LEADERPTASE"/>
</dbReference>
<dbReference type="Gene3D" id="2.10.109.10">
    <property type="entry name" value="Umud Fragment, subunit A"/>
    <property type="match status" value="1"/>
</dbReference>
<organism evidence="12 13">
    <name type="scientific">Takifugu flavidus</name>
    <name type="common">sansaifugu</name>
    <dbReference type="NCBI Taxonomy" id="433684"/>
    <lineage>
        <taxon>Eukaryota</taxon>
        <taxon>Metazoa</taxon>
        <taxon>Chordata</taxon>
        <taxon>Craniata</taxon>
        <taxon>Vertebrata</taxon>
        <taxon>Euteleostomi</taxon>
        <taxon>Actinopterygii</taxon>
        <taxon>Neopterygii</taxon>
        <taxon>Teleostei</taxon>
        <taxon>Neoteleostei</taxon>
        <taxon>Acanthomorphata</taxon>
        <taxon>Eupercaria</taxon>
        <taxon>Tetraodontiformes</taxon>
        <taxon>Tetradontoidea</taxon>
        <taxon>Tetraodontidae</taxon>
        <taxon>Takifugu</taxon>
    </lineage>
</organism>
<evidence type="ECO:0000256" key="2">
    <source>
        <dbReference type="ARBA" id="ARBA00011805"/>
    </source>
</evidence>
<comment type="subcellular location">
    <subcellularLocation>
        <location evidence="1 9">Mitochondrion inner membrane</location>
    </subcellularLocation>
</comment>
<keyword evidence="4 9" id="KW-0378">Hydrolase</keyword>
<gene>
    <name evidence="12" type="ORF">D4764_02G0012110</name>
</gene>
<name>A0A5C6NPS9_9TELE</name>
<feature type="compositionally biased region" description="Basic and acidic residues" evidence="10">
    <location>
        <begin position="59"/>
        <end position="76"/>
    </location>
</feature>
<keyword evidence="9 12" id="KW-0645">Protease</keyword>
<dbReference type="PANTHER" id="PTHR12383:SF16">
    <property type="entry name" value="MITOCHONDRIAL INNER MEMBRANE PROTEASE SUBUNIT 1"/>
    <property type="match status" value="1"/>
</dbReference>
<evidence type="ECO:0000256" key="7">
    <source>
        <dbReference type="ARBA" id="ARBA00038445"/>
    </source>
</evidence>
<evidence type="ECO:0000256" key="1">
    <source>
        <dbReference type="ARBA" id="ARBA00004273"/>
    </source>
</evidence>
<dbReference type="GO" id="GO:0004252">
    <property type="term" value="F:serine-type endopeptidase activity"/>
    <property type="evidence" value="ECO:0007669"/>
    <property type="project" value="InterPro"/>
</dbReference>
<dbReference type="InterPro" id="IPR019533">
    <property type="entry name" value="Peptidase_S26"/>
</dbReference>
<keyword evidence="6" id="KW-0472">Membrane</keyword>
<keyword evidence="5 9" id="KW-0496">Mitochondrion</keyword>
<dbReference type="GO" id="GO:0006627">
    <property type="term" value="P:protein processing involved in protein targeting to mitochondrion"/>
    <property type="evidence" value="ECO:0007669"/>
    <property type="project" value="TreeGrafter"/>
</dbReference>
<evidence type="ECO:0000256" key="8">
    <source>
        <dbReference type="PIRSR" id="PIRSR600223-1"/>
    </source>
</evidence>
<evidence type="ECO:0000256" key="6">
    <source>
        <dbReference type="ARBA" id="ARBA00023136"/>
    </source>
</evidence>